<name>A0A1W2E6Y6_KIBAR</name>
<gene>
    <name evidence="1" type="ORF">SAMN05661093_03905</name>
</gene>
<keyword evidence="2" id="KW-1185">Reference proteome</keyword>
<sequence>MALMTSIPAVADTVTEVYHGSGYSDWGFAIHYARAQAWQQARADGFERTDCVETETVIEMFEAHVTWECTH</sequence>
<protein>
    <submittedName>
        <fullName evidence="1">Uncharacterized protein</fullName>
    </submittedName>
</protein>
<dbReference type="EMBL" id="FWXV01000003">
    <property type="protein sequence ID" value="SMD05086.1"/>
    <property type="molecule type" value="Genomic_DNA"/>
</dbReference>
<organism evidence="1 2">
    <name type="scientific">Kibdelosporangium aridum</name>
    <dbReference type="NCBI Taxonomy" id="2030"/>
    <lineage>
        <taxon>Bacteria</taxon>
        <taxon>Bacillati</taxon>
        <taxon>Actinomycetota</taxon>
        <taxon>Actinomycetes</taxon>
        <taxon>Pseudonocardiales</taxon>
        <taxon>Pseudonocardiaceae</taxon>
        <taxon>Kibdelosporangium</taxon>
    </lineage>
</organism>
<dbReference type="AlphaFoldDB" id="A0A1W2E6Y6"/>
<proteinExistence type="predicted"/>
<evidence type="ECO:0000313" key="2">
    <source>
        <dbReference type="Proteomes" id="UP000192674"/>
    </source>
</evidence>
<evidence type="ECO:0000313" key="1">
    <source>
        <dbReference type="EMBL" id="SMD05086.1"/>
    </source>
</evidence>
<accession>A0A1W2E6Y6</accession>
<reference evidence="1 2" key="1">
    <citation type="submission" date="2017-04" db="EMBL/GenBank/DDBJ databases">
        <authorList>
            <person name="Afonso C.L."/>
            <person name="Miller P.J."/>
            <person name="Scott M.A."/>
            <person name="Spackman E."/>
            <person name="Goraichik I."/>
            <person name="Dimitrov K.M."/>
            <person name="Suarez D.L."/>
            <person name="Swayne D.E."/>
        </authorList>
    </citation>
    <scope>NUCLEOTIDE SEQUENCE [LARGE SCALE GENOMIC DNA]</scope>
    <source>
        <strain evidence="1 2">DSM 43828</strain>
    </source>
</reference>
<dbReference type="Proteomes" id="UP000192674">
    <property type="component" value="Unassembled WGS sequence"/>
</dbReference>